<dbReference type="Proteomes" id="UP000235145">
    <property type="component" value="Unassembled WGS sequence"/>
</dbReference>
<name>A0A9R1VNE2_LACSA</name>
<evidence type="ECO:0000259" key="1">
    <source>
        <dbReference type="Pfam" id="PF14214"/>
    </source>
</evidence>
<dbReference type="EMBL" id="NBSK02000005">
    <property type="protein sequence ID" value="KAJ0207927.1"/>
    <property type="molecule type" value="Genomic_DNA"/>
</dbReference>
<dbReference type="Pfam" id="PF14214">
    <property type="entry name" value="Helitron_like_N"/>
    <property type="match status" value="1"/>
</dbReference>
<evidence type="ECO:0000313" key="2">
    <source>
        <dbReference type="EMBL" id="KAJ0207927.1"/>
    </source>
</evidence>
<evidence type="ECO:0000313" key="3">
    <source>
        <dbReference type="Proteomes" id="UP000235145"/>
    </source>
</evidence>
<accession>A0A9R1VNE2</accession>
<dbReference type="PANTHER" id="PTHR45786">
    <property type="entry name" value="DNA BINDING PROTEIN-LIKE"/>
    <property type="match status" value="1"/>
</dbReference>
<keyword evidence="3" id="KW-1185">Reference proteome</keyword>
<dbReference type="InterPro" id="IPR025476">
    <property type="entry name" value="Helitron_helicase-like"/>
</dbReference>
<reference evidence="2 3" key="1">
    <citation type="journal article" date="2017" name="Nat. Commun.">
        <title>Genome assembly with in vitro proximity ligation data and whole-genome triplication in lettuce.</title>
        <authorList>
            <person name="Reyes-Chin-Wo S."/>
            <person name="Wang Z."/>
            <person name="Yang X."/>
            <person name="Kozik A."/>
            <person name="Arikit S."/>
            <person name="Song C."/>
            <person name="Xia L."/>
            <person name="Froenicke L."/>
            <person name="Lavelle D.O."/>
            <person name="Truco M.J."/>
            <person name="Xia R."/>
            <person name="Zhu S."/>
            <person name="Xu C."/>
            <person name="Xu H."/>
            <person name="Xu X."/>
            <person name="Cox K."/>
            <person name="Korf I."/>
            <person name="Meyers B.C."/>
            <person name="Michelmore R.W."/>
        </authorList>
    </citation>
    <scope>NUCLEOTIDE SEQUENCE [LARGE SCALE GENOMIC DNA]</scope>
    <source>
        <strain evidence="3">cv. Salinas</strain>
        <tissue evidence="2">Seedlings</tissue>
    </source>
</reference>
<proteinExistence type="predicted"/>
<organism evidence="2 3">
    <name type="scientific">Lactuca sativa</name>
    <name type="common">Garden lettuce</name>
    <dbReference type="NCBI Taxonomy" id="4236"/>
    <lineage>
        <taxon>Eukaryota</taxon>
        <taxon>Viridiplantae</taxon>
        <taxon>Streptophyta</taxon>
        <taxon>Embryophyta</taxon>
        <taxon>Tracheophyta</taxon>
        <taxon>Spermatophyta</taxon>
        <taxon>Magnoliopsida</taxon>
        <taxon>eudicotyledons</taxon>
        <taxon>Gunneridae</taxon>
        <taxon>Pentapetalae</taxon>
        <taxon>asterids</taxon>
        <taxon>campanulids</taxon>
        <taxon>Asterales</taxon>
        <taxon>Asteraceae</taxon>
        <taxon>Cichorioideae</taxon>
        <taxon>Cichorieae</taxon>
        <taxon>Lactucinae</taxon>
        <taxon>Lactuca</taxon>
    </lineage>
</organism>
<gene>
    <name evidence="2" type="ORF">LSAT_V11C500264800</name>
</gene>
<feature type="domain" description="Helitron helicase-like" evidence="1">
    <location>
        <begin position="82"/>
        <end position="148"/>
    </location>
</feature>
<dbReference type="PANTHER" id="PTHR45786:SF75">
    <property type="entry name" value="ATP-DEPENDENT DNA HELICASE"/>
    <property type="match status" value="1"/>
</dbReference>
<dbReference type="AlphaFoldDB" id="A0A9R1VNE2"/>
<protein>
    <recommendedName>
        <fullName evidence="1">Helitron helicase-like domain-containing protein</fullName>
    </recommendedName>
</protein>
<sequence>MVCPLLLPFRELGWYQGFAFSCRKTYYSCSVARADDLLKMEETVFGRNADYPKVLFVREYYAYKLQIRHNVKPFLLCFGRLLQQTQQEEIRQEFFQRVVDAMAKGETEGFAIGRQIVLPLNFICGRRSITKKYVDVMALVQKFGKPNIIF</sequence>
<comment type="caution">
    <text evidence="2">The sequence shown here is derived from an EMBL/GenBank/DDBJ whole genome shotgun (WGS) entry which is preliminary data.</text>
</comment>